<proteinExistence type="inferred from homology"/>
<feature type="transmembrane region" description="Helical" evidence="7">
    <location>
        <begin position="183"/>
        <end position="201"/>
    </location>
</feature>
<dbReference type="Proteomes" id="UP000530424">
    <property type="component" value="Unassembled WGS sequence"/>
</dbReference>
<dbReference type="AlphaFoldDB" id="A0A853C579"/>
<dbReference type="PROSITE" id="PS50156">
    <property type="entry name" value="SSD"/>
    <property type="match status" value="1"/>
</dbReference>
<feature type="transmembrane region" description="Helical" evidence="7">
    <location>
        <begin position="376"/>
        <end position="396"/>
    </location>
</feature>
<keyword evidence="4 7" id="KW-0812">Transmembrane</keyword>
<dbReference type="PANTHER" id="PTHR33406">
    <property type="entry name" value="MEMBRANE PROTEIN MJ1562-RELATED"/>
    <property type="match status" value="1"/>
</dbReference>
<name>A0A853C579_9ACTN</name>
<reference evidence="9 10" key="1">
    <citation type="submission" date="2020-07" db="EMBL/GenBank/DDBJ databases">
        <title>Sequencing the genomes of 1000 actinobacteria strains.</title>
        <authorList>
            <person name="Klenk H.-P."/>
        </authorList>
    </citation>
    <scope>NUCLEOTIDE SEQUENCE [LARGE SCALE GENOMIC DNA]</scope>
    <source>
        <strain evidence="9 10">DSM 103833</strain>
    </source>
</reference>
<dbReference type="Pfam" id="PF03176">
    <property type="entry name" value="MMPL"/>
    <property type="match status" value="2"/>
</dbReference>
<keyword evidence="6 7" id="KW-0472">Membrane</keyword>
<dbReference type="PANTHER" id="PTHR33406:SF11">
    <property type="entry name" value="MEMBRANE PROTEIN SCO6666-RELATED"/>
    <property type="match status" value="1"/>
</dbReference>
<keyword evidence="3" id="KW-1003">Cell membrane</keyword>
<sequence length="727" mass="77324">MLDRWGSFLARRARAVLVLGLLLVIGAAVYGVGVFDSLSRGGFDDPDAEGRIEMAQEREIFGNRAADVVAIYSSDDLVADDPEFQAAVEDVVAGLPDDAVARVTPYFEAPPEAGLVSEDGHHAQVVISLQGETQDDFLDSYDEIHPLLEASADSGVEADVAGSYAVYNDVNEITSEDLERAELISLPLVVLLALLIFGSLVAASMPALVGVVAMVGALAVVRLLTTFTDVSVFAVNVISLLGIGLAIDYALFVISRFREELAALPDDDPDAARTAIRNTMNTAGRTVLFSGLTVAAALASLLIFPQMFLRSMGYGGMAAVVIAMLASLTVLPAALVLLGRRIDAGRLPWRRHRAVSVSDDHGRWARLAHAVMRRPIAVLAVTVVVLLAVASPFLGVKWGSVDHRVLPEDAPAHVAADQLREFGEETSTANVLLQGVDAAAADDYIARAEGLRDGTTAQVVAQEDDATLVHVTWPGNSQTEESQDLVRDLRDIDPEGGSALVGGLTADTVDLLDSVGAHLPWMGLIVVAVMLVLLFVAFGSVVLPIKAVAMNAFSITASFGVITWIFSDGNLTDFLGFESQGYLDATNPILMLAILFGLSMDYEVFLLSRVREQWDKTGDNDLAVATGVQKTGRIITSAALLLAVVIGAFATSGIVFMKMLGVGMLVALLVDATIVRALMVPATMKLLGGLNWWAPGPLRRWWERYGFREEPAAAVPAGDDDKIPVGA</sequence>
<feature type="transmembrane region" description="Helical" evidence="7">
    <location>
        <begin position="548"/>
        <end position="567"/>
    </location>
</feature>
<feature type="domain" description="SSD" evidence="8">
    <location>
        <begin position="208"/>
        <end position="337"/>
    </location>
</feature>
<evidence type="ECO:0000256" key="4">
    <source>
        <dbReference type="ARBA" id="ARBA00022692"/>
    </source>
</evidence>
<gene>
    <name evidence="9" type="ORF">HNR19_003948</name>
</gene>
<keyword evidence="10" id="KW-1185">Reference proteome</keyword>
<dbReference type="RefSeq" id="WP_179669517.1">
    <property type="nucleotide sequence ID" value="NZ_JACCFP010000001.1"/>
</dbReference>
<dbReference type="InterPro" id="IPR000731">
    <property type="entry name" value="SSD"/>
</dbReference>
<feature type="transmembrane region" description="Helical" evidence="7">
    <location>
        <begin position="287"/>
        <end position="308"/>
    </location>
</feature>
<comment type="subcellular location">
    <subcellularLocation>
        <location evidence="1">Cell membrane</location>
        <topology evidence="1">Multi-pass membrane protein</topology>
    </subcellularLocation>
</comment>
<evidence type="ECO:0000256" key="1">
    <source>
        <dbReference type="ARBA" id="ARBA00004651"/>
    </source>
</evidence>
<evidence type="ECO:0000313" key="9">
    <source>
        <dbReference type="EMBL" id="NYJ03250.1"/>
    </source>
</evidence>
<evidence type="ECO:0000259" key="8">
    <source>
        <dbReference type="PROSITE" id="PS50156"/>
    </source>
</evidence>
<feature type="transmembrane region" description="Helical" evidence="7">
    <location>
        <begin position="314"/>
        <end position="338"/>
    </location>
</feature>
<comment type="caution">
    <text evidence="9">The sequence shown here is derived from an EMBL/GenBank/DDBJ whole genome shotgun (WGS) entry which is preliminary data.</text>
</comment>
<feature type="transmembrane region" description="Helical" evidence="7">
    <location>
        <begin position="639"/>
        <end position="668"/>
    </location>
</feature>
<evidence type="ECO:0000256" key="6">
    <source>
        <dbReference type="ARBA" id="ARBA00023136"/>
    </source>
</evidence>
<evidence type="ECO:0000256" key="2">
    <source>
        <dbReference type="ARBA" id="ARBA00010157"/>
    </source>
</evidence>
<protein>
    <submittedName>
        <fullName evidence="9">RND superfamily putative drug exporter</fullName>
    </submittedName>
</protein>
<dbReference type="InterPro" id="IPR050545">
    <property type="entry name" value="Mycobact_MmpL"/>
</dbReference>
<dbReference type="EMBL" id="JACCFP010000001">
    <property type="protein sequence ID" value="NYJ03250.1"/>
    <property type="molecule type" value="Genomic_DNA"/>
</dbReference>
<feature type="transmembrane region" description="Helical" evidence="7">
    <location>
        <begin position="233"/>
        <end position="254"/>
    </location>
</feature>
<keyword evidence="5 7" id="KW-1133">Transmembrane helix</keyword>
<evidence type="ECO:0000313" key="10">
    <source>
        <dbReference type="Proteomes" id="UP000530424"/>
    </source>
</evidence>
<dbReference type="SUPFAM" id="SSF82866">
    <property type="entry name" value="Multidrug efflux transporter AcrB transmembrane domain"/>
    <property type="match status" value="2"/>
</dbReference>
<feature type="transmembrane region" description="Helical" evidence="7">
    <location>
        <begin position="587"/>
        <end position="607"/>
    </location>
</feature>
<feature type="transmembrane region" description="Helical" evidence="7">
    <location>
        <begin position="208"/>
        <end position="227"/>
    </location>
</feature>
<dbReference type="InterPro" id="IPR004869">
    <property type="entry name" value="MMPL_dom"/>
</dbReference>
<evidence type="ECO:0000256" key="3">
    <source>
        <dbReference type="ARBA" id="ARBA00022475"/>
    </source>
</evidence>
<evidence type="ECO:0000256" key="5">
    <source>
        <dbReference type="ARBA" id="ARBA00022989"/>
    </source>
</evidence>
<organism evidence="9 10">
    <name type="scientific">Nocardioides thalensis</name>
    <dbReference type="NCBI Taxonomy" id="1914755"/>
    <lineage>
        <taxon>Bacteria</taxon>
        <taxon>Bacillati</taxon>
        <taxon>Actinomycetota</taxon>
        <taxon>Actinomycetes</taxon>
        <taxon>Propionibacteriales</taxon>
        <taxon>Nocardioidaceae</taxon>
        <taxon>Nocardioides</taxon>
    </lineage>
</organism>
<comment type="similarity">
    <text evidence="2">Belongs to the resistance-nodulation-cell division (RND) (TC 2.A.6) family. MmpL subfamily.</text>
</comment>
<feature type="transmembrane region" description="Helical" evidence="7">
    <location>
        <begin position="674"/>
        <end position="694"/>
    </location>
</feature>
<accession>A0A853C579</accession>
<feature type="transmembrane region" description="Helical" evidence="7">
    <location>
        <begin position="521"/>
        <end position="541"/>
    </location>
</feature>
<dbReference type="GO" id="GO:0005886">
    <property type="term" value="C:plasma membrane"/>
    <property type="evidence" value="ECO:0007669"/>
    <property type="project" value="UniProtKB-SubCell"/>
</dbReference>
<dbReference type="Gene3D" id="1.20.1640.10">
    <property type="entry name" value="Multidrug efflux transporter AcrB transmembrane domain"/>
    <property type="match status" value="2"/>
</dbReference>
<evidence type="ECO:0000256" key="7">
    <source>
        <dbReference type="SAM" id="Phobius"/>
    </source>
</evidence>